<protein>
    <submittedName>
        <fullName evidence="2">DsrE family protein</fullName>
    </submittedName>
</protein>
<feature type="chain" id="PRO_5038979357" evidence="1">
    <location>
        <begin position="24"/>
        <end position="139"/>
    </location>
</feature>
<evidence type="ECO:0000256" key="1">
    <source>
        <dbReference type="SAM" id="SignalP"/>
    </source>
</evidence>
<evidence type="ECO:0000313" key="3">
    <source>
        <dbReference type="Proteomes" id="UP000808337"/>
    </source>
</evidence>
<sequence>MKQIIFSTLWVLLACNFSSAQTAAPYNVVFDVTSKDTLVHQMVIRWINEITSSRPDAKIEIVYYAKGLDMITDGKSVVSTDVKKYAAMKNVAFRVCEVAMKNNGVDKSQLLPGVQTVPDGIYEIIQKQHDGWGYIKAAR</sequence>
<gene>
    <name evidence="2" type="ORF">IPP15_00725</name>
</gene>
<comment type="caution">
    <text evidence="2">The sequence shown here is derived from an EMBL/GenBank/DDBJ whole genome shotgun (WGS) entry which is preliminary data.</text>
</comment>
<dbReference type="Proteomes" id="UP000808337">
    <property type="component" value="Unassembled WGS sequence"/>
</dbReference>
<feature type="signal peptide" evidence="1">
    <location>
        <begin position="1"/>
        <end position="23"/>
    </location>
</feature>
<reference evidence="2 3" key="1">
    <citation type="submission" date="2020-10" db="EMBL/GenBank/DDBJ databases">
        <title>Connecting structure to function with the recovery of over 1000 high-quality activated sludge metagenome-assembled genomes encoding full-length rRNA genes using long-read sequencing.</title>
        <authorList>
            <person name="Singleton C.M."/>
            <person name="Petriglieri F."/>
            <person name="Kristensen J.M."/>
            <person name="Kirkegaard R.H."/>
            <person name="Michaelsen T.Y."/>
            <person name="Andersen M.H."/>
            <person name="Karst S.M."/>
            <person name="Dueholm M.S."/>
            <person name="Nielsen P.H."/>
            <person name="Albertsen M."/>
        </authorList>
    </citation>
    <scope>NUCLEOTIDE SEQUENCE [LARGE SCALE GENOMIC DNA]</scope>
    <source>
        <strain evidence="2">Ribe_18-Q3-R11-54_MAXAC.273</strain>
    </source>
</reference>
<dbReference type="Gene3D" id="3.40.1260.10">
    <property type="entry name" value="DsrEFH-like"/>
    <property type="match status" value="1"/>
</dbReference>
<keyword evidence="1" id="KW-0732">Signal</keyword>
<dbReference type="Pfam" id="PF02635">
    <property type="entry name" value="DsrE"/>
    <property type="match status" value="1"/>
</dbReference>
<dbReference type="PANTHER" id="PTHR37691">
    <property type="entry name" value="BLR3518 PROTEIN"/>
    <property type="match status" value="1"/>
</dbReference>
<evidence type="ECO:0000313" key="2">
    <source>
        <dbReference type="EMBL" id="MBK9980943.1"/>
    </source>
</evidence>
<proteinExistence type="predicted"/>
<accession>A0A9D7SQ08</accession>
<dbReference type="AlphaFoldDB" id="A0A9D7SQ08"/>
<dbReference type="PROSITE" id="PS51257">
    <property type="entry name" value="PROKAR_LIPOPROTEIN"/>
    <property type="match status" value="1"/>
</dbReference>
<dbReference type="PANTHER" id="PTHR37691:SF1">
    <property type="entry name" value="BLR3518 PROTEIN"/>
    <property type="match status" value="1"/>
</dbReference>
<dbReference type="EMBL" id="JADKGY010000001">
    <property type="protein sequence ID" value="MBK9980943.1"/>
    <property type="molecule type" value="Genomic_DNA"/>
</dbReference>
<dbReference type="SUPFAM" id="SSF75169">
    <property type="entry name" value="DsrEFH-like"/>
    <property type="match status" value="1"/>
</dbReference>
<organism evidence="2 3">
    <name type="scientific">Candidatus Opimibacter skivensis</name>
    <dbReference type="NCBI Taxonomy" id="2982028"/>
    <lineage>
        <taxon>Bacteria</taxon>
        <taxon>Pseudomonadati</taxon>
        <taxon>Bacteroidota</taxon>
        <taxon>Saprospiria</taxon>
        <taxon>Saprospirales</taxon>
        <taxon>Saprospiraceae</taxon>
        <taxon>Candidatus Opimibacter</taxon>
    </lineage>
</organism>
<name>A0A9D7SQ08_9BACT</name>
<dbReference type="InterPro" id="IPR027396">
    <property type="entry name" value="DsrEFH-like"/>
</dbReference>
<dbReference type="InterPro" id="IPR003787">
    <property type="entry name" value="Sulphur_relay_DsrE/F-like"/>
</dbReference>